<accession>A0A6A5BAR0</accession>
<sequence length="677" mass="78024">MQTNNILSPSLSVDTKSFLSQRCINCCSFEGGNESLMVTSGRDSARNHDSTTNTTTDQSFNTIRLDQLEQQPPHHHRNEEFHPAILKGSSPLSSSEPLSLDHMSIPIQETDITSEEINIKIAQLVYKAFPHRFMGGIFSNSNESISEEDFYEESMNSPITSEEENGNTTTEQQQLQPQQLLTTSIYSPSSPFHFDHHHDSRIPVYNYENNDDTLNGEEDDEKVQSGNENDNTSVGSFSSGIPSDMVTSTTISAIESPTINPHQIIHGDGNNPQQQQQYLIDSIPTSTINVSCSLSRDSHHENDMAGLNEKTRNDHVEFWQLILQKYIHIKQLTGGTTNRLYLVHFLRHNHDDHNGEEQHHHQNTNTLDHLSNPKKVLVRCFGQNSENLIDRKAELHYIQQISLHYPELAPSIYCKFQNGLIYRYFEGIGLDELGGAKDHYLQIAKLMKAIHSIHVPSFQSESSSCKPHHNNHRNAHHVKPVVFERTHRWLDLLKSRREEFNKSSDSIPSVLDMDQLEKEVNLIQSYCKDFPVSFCHNDIGAHNIIYNEKENHSYHLIDFEYCGYNYSAFDIGNFFCEFGGLCINPQAFPTREQQTLFLQSYFEGSSVSEEQLELFRRQANVMSLVSNLHWSIWSMLQHMFSTIDFNYLEYAERRMQWYYRIRDETLSLISLNHDDEK</sequence>
<dbReference type="EMBL" id="VFQX01000053">
    <property type="protein sequence ID" value="KAF0974287.1"/>
    <property type="molecule type" value="Genomic_DNA"/>
</dbReference>
<reference evidence="5 6" key="1">
    <citation type="journal article" date="2019" name="Sci. Rep.">
        <title>Nanopore sequencing improves the draft genome of the human pathogenic amoeba Naegleria fowleri.</title>
        <authorList>
            <person name="Liechti N."/>
            <person name="Schurch N."/>
            <person name="Bruggmann R."/>
            <person name="Wittwer M."/>
        </authorList>
    </citation>
    <scope>NUCLEOTIDE SEQUENCE [LARGE SCALE GENOMIC DNA]</scope>
    <source>
        <strain evidence="5 6">ATCC 30894</strain>
    </source>
</reference>
<dbReference type="Proteomes" id="UP000444721">
    <property type="component" value="Unassembled WGS sequence"/>
</dbReference>
<dbReference type="EC" id="2.7.1.82" evidence="3"/>
<dbReference type="Gene3D" id="3.90.1200.10">
    <property type="match status" value="1"/>
</dbReference>
<comment type="caution">
    <text evidence="5">The sequence shown here is derived from an EMBL/GenBank/DDBJ whole genome shotgun (WGS) entry which is preliminary data.</text>
</comment>
<dbReference type="GO" id="GO:0005737">
    <property type="term" value="C:cytoplasm"/>
    <property type="evidence" value="ECO:0007669"/>
    <property type="project" value="TreeGrafter"/>
</dbReference>
<comment type="pathway">
    <text evidence="1">Phospholipid metabolism; phosphatidylethanolamine biosynthesis; phosphatidylethanolamine from ethanolamine: step 1/3.</text>
</comment>
<feature type="compositionally biased region" description="Low complexity" evidence="4">
    <location>
        <begin position="50"/>
        <end position="59"/>
    </location>
</feature>
<dbReference type="VEuPathDB" id="AmoebaDB:NF0100080"/>
<feature type="compositionally biased region" description="Acidic residues" evidence="4">
    <location>
        <begin position="209"/>
        <end position="221"/>
    </location>
</feature>
<comment type="similarity">
    <text evidence="2">Belongs to the choline/ethanolamine kinase family.</text>
</comment>
<dbReference type="Gene3D" id="3.30.200.20">
    <property type="entry name" value="Phosphorylase Kinase, domain 1"/>
    <property type="match status" value="1"/>
</dbReference>
<feature type="compositionally biased region" description="Polar residues" evidence="4">
    <location>
        <begin position="224"/>
        <end position="242"/>
    </location>
</feature>
<feature type="region of interest" description="Disordered" evidence="4">
    <location>
        <begin position="40"/>
        <end position="59"/>
    </location>
</feature>
<evidence type="ECO:0000313" key="5">
    <source>
        <dbReference type="EMBL" id="KAF0974287.1"/>
    </source>
</evidence>
<proteinExistence type="inferred from homology"/>
<dbReference type="PANTHER" id="PTHR22603">
    <property type="entry name" value="CHOLINE/ETHANOALAMINE KINASE"/>
    <property type="match status" value="1"/>
</dbReference>
<dbReference type="AlphaFoldDB" id="A0A6A5BAR0"/>
<feature type="region of interest" description="Disordered" evidence="4">
    <location>
        <begin position="148"/>
        <end position="242"/>
    </location>
</feature>
<keyword evidence="6" id="KW-1185">Reference proteome</keyword>
<dbReference type="VEuPathDB" id="AmoebaDB:NfTy_076100"/>
<evidence type="ECO:0000256" key="3">
    <source>
        <dbReference type="ARBA" id="ARBA00038874"/>
    </source>
</evidence>
<feature type="compositionally biased region" description="Low complexity" evidence="4">
    <location>
        <begin position="166"/>
        <end position="192"/>
    </location>
</feature>
<dbReference type="GO" id="GO:0004305">
    <property type="term" value="F:ethanolamine kinase activity"/>
    <property type="evidence" value="ECO:0007669"/>
    <property type="project" value="UniProtKB-EC"/>
</dbReference>
<dbReference type="PANTHER" id="PTHR22603:SF66">
    <property type="entry name" value="ETHANOLAMINE KINASE"/>
    <property type="match status" value="1"/>
</dbReference>
<name>A0A6A5BAR0_NAEFO</name>
<dbReference type="InterPro" id="IPR011009">
    <property type="entry name" value="Kinase-like_dom_sf"/>
</dbReference>
<evidence type="ECO:0000256" key="4">
    <source>
        <dbReference type="SAM" id="MobiDB-lite"/>
    </source>
</evidence>
<dbReference type="CDD" id="cd05157">
    <property type="entry name" value="ETNK_euk"/>
    <property type="match status" value="1"/>
</dbReference>
<evidence type="ECO:0000256" key="2">
    <source>
        <dbReference type="ARBA" id="ARBA00038211"/>
    </source>
</evidence>
<evidence type="ECO:0000256" key="1">
    <source>
        <dbReference type="ARBA" id="ARBA00037883"/>
    </source>
</evidence>
<dbReference type="OrthoDB" id="10267235at2759"/>
<gene>
    <name evidence="5" type="ORF">FDP41_006897</name>
</gene>
<dbReference type="Pfam" id="PF01633">
    <property type="entry name" value="Choline_kinase"/>
    <property type="match status" value="1"/>
</dbReference>
<dbReference type="GO" id="GO:0006646">
    <property type="term" value="P:phosphatidylethanolamine biosynthetic process"/>
    <property type="evidence" value="ECO:0007669"/>
    <property type="project" value="TreeGrafter"/>
</dbReference>
<evidence type="ECO:0000313" key="6">
    <source>
        <dbReference type="Proteomes" id="UP000444721"/>
    </source>
</evidence>
<dbReference type="SUPFAM" id="SSF56112">
    <property type="entry name" value="Protein kinase-like (PK-like)"/>
    <property type="match status" value="1"/>
</dbReference>
<dbReference type="RefSeq" id="XP_044559000.1">
    <property type="nucleotide sequence ID" value="XM_044710581.1"/>
</dbReference>
<dbReference type="VEuPathDB" id="AmoebaDB:FDP41_006897"/>
<protein>
    <recommendedName>
        <fullName evidence="3">ethanolamine kinase</fullName>
        <ecNumber evidence="3">2.7.1.82</ecNumber>
    </recommendedName>
</protein>
<organism evidence="5 6">
    <name type="scientific">Naegleria fowleri</name>
    <name type="common">Brain eating amoeba</name>
    <dbReference type="NCBI Taxonomy" id="5763"/>
    <lineage>
        <taxon>Eukaryota</taxon>
        <taxon>Discoba</taxon>
        <taxon>Heterolobosea</taxon>
        <taxon>Tetramitia</taxon>
        <taxon>Eutetramitia</taxon>
        <taxon>Vahlkampfiidae</taxon>
        <taxon>Naegleria</taxon>
    </lineage>
</organism>
<dbReference type="GeneID" id="68114115"/>